<keyword evidence="2 6" id="KW-0489">Methyltransferase</keyword>
<dbReference type="STRING" id="349307.Mthe_0279"/>
<dbReference type="GO" id="GO:0008276">
    <property type="term" value="F:protein methyltransferase activity"/>
    <property type="evidence" value="ECO:0007669"/>
    <property type="project" value="TreeGrafter"/>
</dbReference>
<dbReference type="PRINTS" id="PR00507">
    <property type="entry name" value="N12N6MTFRASE"/>
</dbReference>
<evidence type="ECO:0000256" key="3">
    <source>
        <dbReference type="ARBA" id="ARBA00022679"/>
    </source>
</evidence>
<dbReference type="InterPro" id="IPR052190">
    <property type="entry name" value="Euk-Arch_PrmC-MTase"/>
</dbReference>
<dbReference type="GO" id="GO:0008757">
    <property type="term" value="F:S-adenosylmethionine-dependent methyltransferase activity"/>
    <property type="evidence" value="ECO:0007669"/>
    <property type="project" value="TreeGrafter"/>
</dbReference>
<dbReference type="KEGG" id="mtp:Mthe_0279"/>
<dbReference type="SUPFAM" id="SSF53335">
    <property type="entry name" value="S-adenosyl-L-methionine-dependent methyltransferases"/>
    <property type="match status" value="1"/>
</dbReference>
<keyword evidence="3" id="KW-0808">Transferase</keyword>
<evidence type="ECO:0000256" key="4">
    <source>
        <dbReference type="ARBA" id="ARBA00022691"/>
    </source>
</evidence>
<evidence type="ECO:0000256" key="1">
    <source>
        <dbReference type="ARBA" id="ARBA00006149"/>
    </source>
</evidence>
<accession>A0B5V2</accession>
<dbReference type="NCBIfam" id="NF011529">
    <property type="entry name" value="PRK14968.1-3"/>
    <property type="match status" value="1"/>
</dbReference>
<dbReference type="Pfam" id="PF05175">
    <property type="entry name" value="MTS"/>
    <property type="match status" value="1"/>
</dbReference>
<dbReference type="AlphaFoldDB" id="A0B5V2"/>
<dbReference type="GO" id="GO:0035657">
    <property type="term" value="C:eRF1 methyltransferase complex"/>
    <property type="evidence" value="ECO:0007669"/>
    <property type="project" value="TreeGrafter"/>
</dbReference>
<keyword evidence="4" id="KW-0949">S-adenosyl-L-methionine</keyword>
<gene>
    <name evidence="6" type="ordered locus">Mthe_0279</name>
</gene>
<comment type="similarity">
    <text evidence="1">Belongs to the eukaryotic/archaeal PrmC-related family.</text>
</comment>
<protein>
    <submittedName>
        <fullName evidence="6">Putative methylase</fullName>
    </submittedName>
</protein>
<dbReference type="InterPro" id="IPR029063">
    <property type="entry name" value="SAM-dependent_MTases_sf"/>
</dbReference>
<evidence type="ECO:0000256" key="2">
    <source>
        <dbReference type="ARBA" id="ARBA00022603"/>
    </source>
</evidence>
<name>A0B5V2_METTP</name>
<reference evidence="6 7" key="1">
    <citation type="submission" date="2006-10" db="EMBL/GenBank/DDBJ databases">
        <title>Complete sequence of Methanosaeta thermophila PT.</title>
        <authorList>
            <consortium name="US DOE Joint Genome Institute"/>
            <person name="Copeland A."/>
            <person name="Lucas S."/>
            <person name="Lapidus A."/>
            <person name="Barry K."/>
            <person name="Detter J.C."/>
            <person name="Glavina del Rio T."/>
            <person name="Hammon N."/>
            <person name="Israni S."/>
            <person name="Pitluck S."/>
            <person name="Chain P."/>
            <person name="Malfatti S."/>
            <person name="Shin M."/>
            <person name="Vergez L."/>
            <person name="Schmutz J."/>
            <person name="Larimer F."/>
            <person name="Land M."/>
            <person name="Hauser L."/>
            <person name="Kyrpides N."/>
            <person name="Kim E."/>
            <person name="Smith K.S."/>
            <person name="Ingram-Smith C."/>
            <person name="Richardson P."/>
        </authorList>
    </citation>
    <scope>NUCLEOTIDE SEQUENCE [LARGE SCALE GENOMIC DNA]</scope>
    <source>
        <strain evidence="7">DSM 6194 / JCM 14653 / NBRC 101360 / PT</strain>
    </source>
</reference>
<dbReference type="GO" id="GO:0032259">
    <property type="term" value="P:methylation"/>
    <property type="evidence" value="ECO:0007669"/>
    <property type="project" value="UniProtKB-KW"/>
</dbReference>
<dbReference type="GO" id="GO:0003676">
    <property type="term" value="F:nucleic acid binding"/>
    <property type="evidence" value="ECO:0007669"/>
    <property type="project" value="InterPro"/>
</dbReference>
<dbReference type="NCBIfam" id="TIGR00537">
    <property type="entry name" value="hemK_rel_arch"/>
    <property type="match status" value="1"/>
</dbReference>
<sequence length="185" mass="20237">MVDVYPPSEDTYLLMRAAISEASAGDSVIEIGCGSGVISASLIGKVRSILATDINPHAVRAAASLGIPAVRADLFHGINSKFDLILFNPPYLPTEDGLDLNPEDDRWLSTALDGGADGREVIERFLKGVKNIMSPRGRLLLLISSLTGLDEVQELARRSGFNTEIVAMERYFFEELYVLKLRRAE</sequence>
<dbReference type="Proteomes" id="UP000000674">
    <property type="component" value="Chromosome"/>
</dbReference>
<organism evidence="6 7">
    <name type="scientific">Methanothrix thermoacetophila (strain DSM 6194 / JCM 14653 / NBRC 101360 / PT)</name>
    <name type="common">Methanosaeta thermophila</name>
    <dbReference type="NCBI Taxonomy" id="349307"/>
    <lineage>
        <taxon>Archaea</taxon>
        <taxon>Methanobacteriati</taxon>
        <taxon>Methanobacteriota</taxon>
        <taxon>Stenosarchaea group</taxon>
        <taxon>Methanomicrobia</taxon>
        <taxon>Methanotrichales</taxon>
        <taxon>Methanotrichaceae</taxon>
        <taxon>Methanothrix</taxon>
    </lineage>
</organism>
<proteinExistence type="inferred from homology"/>
<dbReference type="InterPro" id="IPR007848">
    <property type="entry name" value="Small_mtfrase_dom"/>
</dbReference>
<feature type="domain" description="Methyltransferase small" evidence="5">
    <location>
        <begin position="21"/>
        <end position="91"/>
    </location>
</feature>
<dbReference type="PANTHER" id="PTHR45875">
    <property type="entry name" value="METHYLTRANSFERASE N6AMT1"/>
    <property type="match status" value="1"/>
</dbReference>
<dbReference type="HOGENOM" id="CLU_018398_6_2_2"/>
<dbReference type="EMBL" id="CP000477">
    <property type="protein sequence ID" value="ABK14076.1"/>
    <property type="molecule type" value="Genomic_DNA"/>
</dbReference>
<dbReference type="Gene3D" id="3.40.50.150">
    <property type="entry name" value="Vaccinia Virus protein VP39"/>
    <property type="match status" value="1"/>
</dbReference>
<dbReference type="InterPro" id="IPR004557">
    <property type="entry name" value="PrmC-related"/>
</dbReference>
<dbReference type="InterPro" id="IPR002052">
    <property type="entry name" value="DNA_methylase_N6_adenine_CS"/>
</dbReference>
<dbReference type="CDD" id="cd02440">
    <property type="entry name" value="AdoMet_MTases"/>
    <property type="match status" value="1"/>
</dbReference>
<dbReference type="PROSITE" id="PS00092">
    <property type="entry name" value="N6_MTASE"/>
    <property type="match status" value="1"/>
</dbReference>
<dbReference type="PANTHER" id="PTHR45875:SF1">
    <property type="entry name" value="METHYLTRANSFERASE N6AMT1"/>
    <property type="match status" value="1"/>
</dbReference>
<evidence type="ECO:0000313" key="7">
    <source>
        <dbReference type="Proteomes" id="UP000000674"/>
    </source>
</evidence>
<evidence type="ECO:0000313" key="6">
    <source>
        <dbReference type="EMBL" id="ABK14076.1"/>
    </source>
</evidence>
<evidence type="ECO:0000259" key="5">
    <source>
        <dbReference type="Pfam" id="PF05175"/>
    </source>
</evidence>
<keyword evidence="7" id="KW-1185">Reference proteome</keyword>